<dbReference type="RefSeq" id="WP_044841537.1">
    <property type="nucleotide sequence ID" value="NZ_CP059734.1"/>
</dbReference>
<accession>A0AAE9Z9I6</accession>
<dbReference type="EMBL" id="CP059734">
    <property type="protein sequence ID" value="WDE09235.1"/>
    <property type="molecule type" value="Genomic_DNA"/>
</dbReference>
<gene>
    <name evidence="1" type="ORF">SG34_031215</name>
</gene>
<name>A0AAE9Z9I6_9GAMM</name>
<evidence type="ECO:0000313" key="1">
    <source>
        <dbReference type="EMBL" id="WDE09235.1"/>
    </source>
</evidence>
<dbReference type="Proteomes" id="UP000032352">
    <property type="component" value="Chromosome pTvir"/>
</dbReference>
<dbReference type="KEGG" id="tvd:SG34_031215"/>
<reference evidence="1 2" key="2">
    <citation type="journal article" date="2022" name="Mar. Drugs">
        <title>Bioassay-Guided Fractionation Leads to the Detection of Cholic Acid Generated by the Rare Thalassomonas sp.</title>
        <authorList>
            <person name="Pheiffer F."/>
            <person name="Schneider Y.K."/>
            <person name="Hansen E.H."/>
            <person name="Andersen J.H."/>
            <person name="Isaksson J."/>
            <person name="Busche T."/>
            <person name="R C."/>
            <person name="Kalinowski J."/>
            <person name="Zyl L.V."/>
            <person name="Trindade M."/>
        </authorList>
    </citation>
    <scope>NUCLEOTIDE SEQUENCE [LARGE SCALE GENOMIC DNA]</scope>
    <source>
        <strain evidence="1 2">XOM25</strain>
    </source>
</reference>
<reference evidence="1 2" key="1">
    <citation type="journal article" date="2015" name="Genome Announc.">
        <title>Draft Genome Sequences of Marine Isolates of Thalassomonas viridans and Thalassomonas actiniarum.</title>
        <authorList>
            <person name="Olonade I."/>
            <person name="van Zyl L.J."/>
            <person name="Trindade M."/>
        </authorList>
    </citation>
    <scope>NUCLEOTIDE SEQUENCE [LARGE SCALE GENOMIC DNA]</scope>
    <source>
        <strain evidence="1 2">XOM25</strain>
    </source>
</reference>
<evidence type="ECO:0000313" key="2">
    <source>
        <dbReference type="Proteomes" id="UP000032352"/>
    </source>
</evidence>
<sequence length="81" mass="8890">MYNKVSGVEGLHGLNGIDGINGLDANNGIELIKWAFEKGYRLGISDEKEGVHICFKEVQKSFLEELAEVNVQPCSTNYAST</sequence>
<proteinExistence type="predicted"/>
<keyword evidence="2" id="KW-1185">Reference proteome</keyword>
<dbReference type="AlphaFoldDB" id="A0AAE9Z9I6"/>
<organism evidence="1 2">
    <name type="scientific">Thalassomonas viridans</name>
    <dbReference type="NCBI Taxonomy" id="137584"/>
    <lineage>
        <taxon>Bacteria</taxon>
        <taxon>Pseudomonadati</taxon>
        <taxon>Pseudomonadota</taxon>
        <taxon>Gammaproteobacteria</taxon>
        <taxon>Alteromonadales</taxon>
        <taxon>Colwelliaceae</taxon>
        <taxon>Thalassomonas</taxon>
    </lineage>
</organism>
<protein>
    <submittedName>
        <fullName evidence="1">Uncharacterized protein</fullName>
    </submittedName>
</protein>